<reference evidence="3 4" key="1">
    <citation type="submission" date="2021-06" db="EMBL/GenBank/DDBJ databases">
        <title>Caerostris extrusa draft genome.</title>
        <authorList>
            <person name="Kono N."/>
            <person name="Arakawa K."/>
        </authorList>
    </citation>
    <scope>NUCLEOTIDE SEQUENCE [LARGE SCALE GENOMIC DNA]</scope>
</reference>
<keyword evidence="1" id="KW-0175">Coiled coil</keyword>
<evidence type="ECO:0000313" key="4">
    <source>
        <dbReference type="Proteomes" id="UP001054945"/>
    </source>
</evidence>
<gene>
    <name evidence="3" type="ORF">CEXT_153531</name>
</gene>
<proteinExistence type="predicted"/>
<dbReference type="AlphaFoldDB" id="A0AAV4T7K5"/>
<sequence>MAPSVGEPDYQTCKQVGFTQLYESVVRRVVNTEDTLQRLQERYEALLSTQKQWLLERDKLLKLIPAETARALPGASRSPTKRRAHSPEREDSSKRQRIEPPTPSPASAPAPTPAAAAPAPTPAAAAPTPTPAAPTPACCTNSYSCCTNSYSCCANSYSCCTNSYSCCQLLLLLHQLLLLLPGHQISSSCSTQASQLKPEPPRRPGRPVSVLFLQN</sequence>
<organism evidence="3 4">
    <name type="scientific">Caerostris extrusa</name>
    <name type="common">Bark spider</name>
    <name type="synonym">Caerostris bankana</name>
    <dbReference type="NCBI Taxonomy" id="172846"/>
    <lineage>
        <taxon>Eukaryota</taxon>
        <taxon>Metazoa</taxon>
        <taxon>Ecdysozoa</taxon>
        <taxon>Arthropoda</taxon>
        <taxon>Chelicerata</taxon>
        <taxon>Arachnida</taxon>
        <taxon>Araneae</taxon>
        <taxon>Araneomorphae</taxon>
        <taxon>Entelegynae</taxon>
        <taxon>Araneoidea</taxon>
        <taxon>Araneidae</taxon>
        <taxon>Caerostris</taxon>
    </lineage>
</organism>
<feature type="coiled-coil region" evidence="1">
    <location>
        <begin position="22"/>
        <end position="56"/>
    </location>
</feature>
<dbReference type="Proteomes" id="UP001054945">
    <property type="component" value="Unassembled WGS sequence"/>
</dbReference>
<keyword evidence="4" id="KW-1185">Reference proteome</keyword>
<evidence type="ECO:0000256" key="2">
    <source>
        <dbReference type="SAM" id="MobiDB-lite"/>
    </source>
</evidence>
<accession>A0AAV4T7K5</accession>
<comment type="caution">
    <text evidence="3">The sequence shown here is derived from an EMBL/GenBank/DDBJ whole genome shotgun (WGS) entry which is preliminary data.</text>
</comment>
<feature type="compositionally biased region" description="Basic and acidic residues" evidence="2">
    <location>
        <begin position="85"/>
        <end position="98"/>
    </location>
</feature>
<feature type="compositionally biased region" description="Pro residues" evidence="2">
    <location>
        <begin position="100"/>
        <end position="112"/>
    </location>
</feature>
<evidence type="ECO:0000256" key="1">
    <source>
        <dbReference type="SAM" id="Coils"/>
    </source>
</evidence>
<feature type="region of interest" description="Disordered" evidence="2">
    <location>
        <begin position="71"/>
        <end position="131"/>
    </location>
</feature>
<protein>
    <submittedName>
        <fullName evidence="3">Uncharacterized protein</fullName>
    </submittedName>
</protein>
<evidence type="ECO:0000313" key="3">
    <source>
        <dbReference type="EMBL" id="GIY41699.1"/>
    </source>
</evidence>
<feature type="compositionally biased region" description="Low complexity" evidence="2">
    <location>
        <begin position="113"/>
        <end position="127"/>
    </location>
</feature>
<dbReference type="EMBL" id="BPLR01010741">
    <property type="protein sequence ID" value="GIY41699.1"/>
    <property type="molecule type" value="Genomic_DNA"/>
</dbReference>
<name>A0AAV4T7K5_CAEEX</name>